<evidence type="ECO:0000313" key="2">
    <source>
        <dbReference type="Proteomes" id="UP001497535"/>
    </source>
</evidence>
<comment type="caution">
    <text evidence="1">The sequence shown here is derived from an EMBL/GenBank/DDBJ whole genome shotgun (WGS) entry which is preliminary data.</text>
</comment>
<keyword evidence="2" id="KW-1185">Reference proteome</keyword>
<name>A0ACB0YPK6_MELEN</name>
<protein>
    <submittedName>
        <fullName evidence="1">Uncharacterized protein</fullName>
    </submittedName>
</protein>
<organism evidence="1 2">
    <name type="scientific">Meloidogyne enterolobii</name>
    <name type="common">Root-knot nematode worm</name>
    <name type="synonym">Meloidogyne mayaguensis</name>
    <dbReference type="NCBI Taxonomy" id="390850"/>
    <lineage>
        <taxon>Eukaryota</taxon>
        <taxon>Metazoa</taxon>
        <taxon>Ecdysozoa</taxon>
        <taxon>Nematoda</taxon>
        <taxon>Chromadorea</taxon>
        <taxon>Rhabditida</taxon>
        <taxon>Tylenchina</taxon>
        <taxon>Tylenchomorpha</taxon>
        <taxon>Tylenchoidea</taxon>
        <taxon>Meloidogynidae</taxon>
        <taxon>Meloidogyninae</taxon>
        <taxon>Meloidogyne</taxon>
    </lineage>
</organism>
<evidence type="ECO:0000313" key="1">
    <source>
        <dbReference type="EMBL" id="CAK5056614.1"/>
    </source>
</evidence>
<dbReference type="EMBL" id="CAVMJV010000016">
    <property type="protein sequence ID" value="CAK5056614.1"/>
    <property type="molecule type" value="Genomic_DNA"/>
</dbReference>
<reference evidence="1" key="1">
    <citation type="submission" date="2023-11" db="EMBL/GenBank/DDBJ databases">
        <authorList>
            <person name="Poullet M."/>
        </authorList>
    </citation>
    <scope>NUCLEOTIDE SEQUENCE</scope>
    <source>
        <strain evidence="1">E1834</strain>
    </source>
</reference>
<gene>
    <name evidence="1" type="ORF">MENTE1834_LOCUS14958</name>
</gene>
<proteinExistence type="predicted"/>
<sequence length="85" mass="9833">MAEKRGCIIQGLSPKLTFFSLSAKKYIHEHEATIEIQDSDMGLTFFSGSSPPRIQKIDIFSYFFGWLFVGDWIVQIDKRVSFCDY</sequence>
<dbReference type="Proteomes" id="UP001497535">
    <property type="component" value="Unassembled WGS sequence"/>
</dbReference>
<accession>A0ACB0YPK6</accession>